<protein>
    <recommendedName>
        <fullName evidence="4">DUF4386 family protein</fullName>
    </recommendedName>
</protein>
<feature type="transmembrane region" description="Helical" evidence="1">
    <location>
        <begin position="157"/>
        <end position="176"/>
    </location>
</feature>
<accession>A0A1G7DZ78</accession>
<keyword evidence="1" id="KW-0472">Membrane</keyword>
<evidence type="ECO:0000313" key="2">
    <source>
        <dbReference type="EMBL" id="SDE56757.1"/>
    </source>
</evidence>
<feature type="transmembrane region" description="Helical" evidence="1">
    <location>
        <begin position="78"/>
        <end position="100"/>
    </location>
</feature>
<dbReference type="AlphaFoldDB" id="A0A1G7DZ78"/>
<organism evidence="2 3">
    <name type="scientific">Pseudonocardia oroxyli</name>
    <dbReference type="NCBI Taxonomy" id="366584"/>
    <lineage>
        <taxon>Bacteria</taxon>
        <taxon>Bacillati</taxon>
        <taxon>Actinomycetota</taxon>
        <taxon>Actinomycetes</taxon>
        <taxon>Pseudonocardiales</taxon>
        <taxon>Pseudonocardiaceae</taxon>
        <taxon>Pseudonocardia</taxon>
    </lineage>
</organism>
<dbReference type="STRING" id="366584.SAMN05216377_101199"/>
<evidence type="ECO:0008006" key="4">
    <source>
        <dbReference type="Google" id="ProtNLM"/>
    </source>
</evidence>
<keyword evidence="1" id="KW-1133">Transmembrane helix</keyword>
<keyword evidence="1" id="KW-0812">Transmembrane</keyword>
<gene>
    <name evidence="2" type="ORF">SAMN05216377_101199</name>
</gene>
<feature type="transmembrane region" description="Helical" evidence="1">
    <location>
        <begin position="51"/>
        <end position="71"/>
    </location>
</feature>
<reference evidence="2 3" key="1">
    <citation type="submission" date="2016-10" db="EMBL/GenBank/DDBJ databases">
        <authorList>
            <person name="de Groot N.N."/>
        </authorList>
    </citation>
    <scope>NUCLEOTIDE SEQUENCE [LARGE SCALE GENOMIC DNA]</scope>
    <source>
        <strain evidence="2 3">CGMCC 4.3143</strain>
    </source>
</reference>
<sequence>MTRTRLLSLGGAALVGSAVLSLAGGLAHPVVDGRAHSVDALLAPGSPWGQLSIYAGALLLMFGLPAAYAWLAPRVGVLGFLGFSGYFLGNAVSAQAHLVVEALVAPEIARRAPELIPDDEAIVAAEPFALIQVVGGLVLVIGLIVLGVALVRQPGALRWAGVFAILGGLATFVPLPQAPILTGLQIELFRGLAVAVLGVVLIRAAARTAAPSDDRAPVHV</sequence>
<dbReference type="OrthoDB" id="5143210at2"/>
<keyword evidence="3" id="KW-1185">Reference proteome</keyword>
<dbReference type="EMBL" id="FNBE01000001">
    <property type="protein sequence ID" value="SDE56757.1"/>
    <property type="molecule type" value="Genomic_DNA"/>
</dbReference>
<dbReference type="Proteomes" id="UP000198967">
    <property type="component" value="Unassembled WGS sequence"/>
</dbReference>
<evidence type="ECO:0000256" key="1">
    <source>
        <dbReference type="SAM" id="Phobius"/>
    </source>
</evidence>
<feature type="transmembrane region" description="Helical" evidence="1">
    <location>
        <begin position="188"/>
        <end position="206"/>
    </location>
</feature>
<dbReference type="RefSeq" id="WP_093075078.1">
    <property type="nucleotide sequence ID" value="NZ_FNBE01000001.1"/>
</dbReference>
<name>A0A1G7DZ78_PSEOR</name>
<proteinExistence type="predicted"/>
<feature type="transmembrane region" description="Helical" evidence="1">
    <location>
        <begin position="128"/>
        <end position="150"/>
    </location>
</feature>
<evidence type="ECO:0000313" key="3">
    <source>
        <dbReference type="Proteomes" id="UP000198967"/>
    </source>
</evidence>